<comment type="caution">
    <text evidence="5">The sequence shown here is derived from an EMBL/GenBank/DDBJ whole genome shotgun (WGS) entry which is preliminary data.</text>
</comment>
<dbReference type="RefSeq" id="WP_154117041.1">
    <property type="nucleotide sequence ID" value="NZ_WJXB01000001.1"/>
</dbReference>
<evidence type="ECO:0000256" key="3">
    <source>
        <dbReference type="ARBA" id="ARBA00022679"/>
    </source>
</evidence>
<dbReference type="EC" id="2.4.1.7" evidence="5"/>
<dbReference type="InterPro" id="IPR006047">
    <property type="entry name" value="GH13_cat_dom"/>
</dbReference>
<dbReference type="InterPro" id="IPR022527">
    <property type="entry name" value="Sucrose_phospho"/>
</dbReference>
<comment type="similarity">
    <text evidence="1">Belongs to the glycosyl hydrolase 13 family. Sucrose phosphorylase subfamily.</text>
</comment>
<dbReference type="GO" id="GO:0009018">
    <property type="term" value="F:sucrose phosphorylase activity"/>
    <property type="evidence" value="ECO:0007669"/>
    <property type="project" value="UniProtKB-EC"/>
</dbReference>
<dbReference type="Gene3D" id="3.20.20.80">
    <property type="entry name" value="Glycosidases"/>
    <property type="match status" value="1"/>
</dbReference>
<evidence type="ECO:0000313" key="5">
    <source>
        <dbReference type="EMBL" id="MRN52050.1"/>
    </source>
</evidence>
<dbReference type="NCBIfam" id="TIGR03852">
    <property type="entry name" value="sucrose_gtfA"/>
    <property type="match status" value="1"/>
</dbReference>
<dbReference type="GO" id="GO:0005975">
    <property type="term" value="P:carbohydrate metabolic process"/>
    <property type="evidence" value="ECO:0007669"/>
    <property type="project" value="InterPro"/>
</dbReference>
<reference evidence="5 6" key="1">
    <citation type="submission" date="2019-11" db="EMBL/GenBank/DDBJ databases">
        <title>Paenibacillus monticola sp. nov., a novel PGPR strain isolated from mountain sample in China.</title>
        <authorList>
            <person name="Zhao Q."/>
            <person name="Li H.-P."/>
            <person name="Zhang J.-L."/>
        </authorList>
    </citation>
    <scope>NUCLEOTIDE SEQUENCE [LARGE SCALE GENOMIC DNA]</scope>
    <source>
        <strain evidence="5 6">LC-T2</strain>
    </source>
</reference>
<proteinExistence type="inferred from homology"/>
<dbReference type="AlphaFoldDB" id="A0A7X2H2A0"/>
<dbReference type="InterPro" id="IPR017853">
    <property type="entry name" value="GH"/>
</dbReference>
<dbReference type="InterPro" id="IPR045857">
    <property type="entry name" value="O16G_dom_2"/>
</dbReference>
<accession>A0A7X2H2A0</accession>
<sequence length="489" mass="56221">MSLKNQVQLITYPDSMGGDLKRLLQVLRKHFVDIFEGGIHILPPFPSSGDRGFAPLTYLEIEPEFGTWEDIRAIGEQFDILVDLMVNHISRQSPYFQDFLEKGRASESADLFITLDKIWENGEPVQADIEKMFLRRPLPYSSFPVSGSGGVEKVWTTFGKTEPSEQIDLDVHSSLTRQLLQSFFENFKKHNVKIVRLDAVGYVIKKLGTSCFFVEPDIYEFLDWIKELADSLELELLPEVHAHYSTQYKLSEYGCWIYDFILPYRVLEALTGKSNTELYSYLQTRPHKQFTMLDCHDGIPVMPDLDDLIDTKEARKLVDLCVERGANLSLILSEEHKAADGFDVHQIRCTYYSALNEDDDAYLAARAIQFFTPGIPQVYYVGLLAGMNDVEQVKATGEGREINRHNYTVEEIEQGLEQEVVKRLMKLIRFRNSYSAFGGVFHVLDAAKDEIRLLWEQGEKYCKLYINLQTYQTVIEYVDENGIAVTYLV</sequence>
<keyword evidence="3 5" id="KW-0808">Transferase</keyword>
<name>A0A7X2H2A0_9BACL</name>
<keyword evidence="2 5" id="KW-0328">Glycosyltransferase</keyword>
<evidence type="ECO:0000256" key="2">
    <source>
        <dbReference type="ARBA" id="ARBA00022676"/>
    </source>
</evidence>
<dbReference type="SUPFAM" id="SSF51445">
    <property type="entry name" value="(Trans)glycosidases"/>
    <property type="match status" value="1"/>
</dbReference>
<evidence type="ECO:0000256" key="1">
    <source>
        <dbReference type="ARBA" id="ARBA00008452"/>
    </source>
</evidence>
<protein>
    <submittedName>
        <fullName evidence="5">Sucrose phosphorylase</fullName>
        <ecNumber evidence="5">2.4.1.7</ecNumber>
    </submittedName>
</protein>
<feature type="domain" description="Glycosyl hydrolase family 13 catalytic" evidence="4">
    <location>
        <begin position="10"/>
        <end position="431"/>
    </location>
</feature>
<dbReference type="PANTHER" id="PTHR38784">
    <property type="entry name" value="SUCROSE PHOSPHORYLASE"/>
    <property type="match status" value="1"/>
</dbReference>
<evidence type="ECO:0000259" key="4">
    <source>
        <dbReference type="SMART" id="SM00642"/>
    </source>
</evidence>
<gene>
    <name evidence="5" type="primary">gtfA</name>
    <name evidence="5" type="ORF">GJB61_03440</name>
</gene>
<dbReference type="EMBL" id="WJXB01000001">
    <property type="protein sequence ID" value="MRN52050.1"/>
    <property type="molecule type" value="Genomic_DNA"/>
</dbReference>
<dbReference type="SMART" id="SM00642">
    <property type="entry name" value="Aamy"/>
    <property type="match status" value="1"/>
</dbReference>
<dbReference type="Pfam" id="PF00128">
    <property type="entry name" value="Alpha-amylase"/>
    <property type="match status" value="1"/>
</dbReference>
<dbReference type="Gene3D" id="3.90.400.10">
    <property type="entry name" value="Oligo-1,6-glucosidase, Domain 2"/>
    <property type="match status" value="1"/>
</dbReference>
<keyword evidence="6" id="KW-1185">Reference proteome</keyword>
<evidence type="ECO:0000313" key="6">
    <source>
        <dbReference type="Proteomes" id="UP000463051"/>
    </source>
</evidence>
<dbReference type="PANTHER" id="PTHR38784:SF1">
    <property type="entry name" value="SUCROSE PHOSPHORYLASE"/>
    <property type="match status" value="1"/>
</dbReference>
<dbReference type="Proteomes" id="UP000463051">
    <property type="component" value="Unassembled WGS sequence"/>
</dbReference>
<organism evidence="5 6">
    <name type="scientific">Paenibacillus monticola</name>
    <dbReference type="NCBI Taxonomy" id="2666075"/>
    <lineage>
        <taxon>Bacteria</taxon>
        <taxon>Bacillati</taxon>
        <taxon>Bacillota</taxon>
        <taxon>Bacilli</taxon>
        <taxon>Bacillales</taxon>
        <taxon>Paenibacillaceae</taxon>
        <taxon>Paenibacillus</taxon>
    </lineage>
</organism>